<comment type="caution">
    <text evidence="10">The sequence shown here is derived from an EMBL/GenBank/DDBJ whole genome shotgun (WGS) entry which is preliminary data.</text>
</comment>
<dbReference type="RefSeq" id="WP_007545625.1">
    <property type="nucleotide sequence ID" value="NZ_ABZS01000012.1"/>
</dbReference>
<dbReference type="PANTHER" id="PTHR22854:SF2">
    <property type="entry name" value="INDOLE-3-GLYCEROL-PHOSPHATE SYNTHASE"/>
    <property type="match status" value="1"/>
</dbReference>
<protein>
    <recommendedName>
        <fullName evidence="8">Indole-3-glycerol phosphate synthase</fullName>
        <shortName evidence="8">IGPS</shortName>
        <ecNumber evidence="8">4.1.1.48</ecNumber>
    </recommendedName>
</protein>
<dbReference type="GO" id="GO:0004640">
    <property type="term" value="F:phosphoribosylanthranilate isomerase activity"/>
    <property type="evidence" value="ECO:0007669"/>
    <property type="project" value="TreeGrafter"/>
</dbReference>
<dbReference type="UniPathway" id="UPA00035">
    <property type="reaction ID" value="UER00043"/>
</dbReference>
<dbReference type="GO" id="GO:0000162">
    <property type="term" value="P:L-tryptophan biosynthetic process"/>
    <property type="evidence" value="ECO:0007669"/>
    <property type="project" value="UniProtKB-UniRule"/>
</dbReference>
<accession>C4FI27</accession>
<keyword evidence="11" id="KW-1185">Reference proteome</keyword>
<evidence type="ECO:0000256" key="7">
    <source>
        <dbReference type="ARBA" id="ARBA00023239"/>
    </source>
</evidence>
<keyword evidence="7 8" id="KW-0456">Lyase</keyword>
<evidence type="ECO:0000313" key="10">
    <source>
        <dbReference type="EMBL" id="EEP61280.1"/>
    </source>
</evidence>
<feature type="domain" description="Indole-3-glycerol phosphate synthase" evidence="9">
    <location>
        <begin position="4"/>
        <end position="257"/>
    </location>
</feature>
<dbReference type="OrthoDB" id="9804217at2"/>
<dbReference type="Pfam" id="PF00218">
    <property type="entry name" value="IGPS"/>
    <property type="match status" value="1"/>
</dbReference>
<keyword evidence="3 8" id="KW-0028">Amino-acid biosynthesis</keyword>
<comment type="pathway">
    <text evidence="2 8">Amino-acid biosynthesis; L-tryptophan biosynthesis; L-tryptophan from chorismate: step 4/5.</text>
</comment>
<dbReference type="EC" id="4.1.1.48" evidence="8"/>
<dbReference type="PROSITE" id="PS00614">
    <property type="entry name" value="IGPS"/>
    <property type="match status" value="1"/>
</dbReference>
<dbReference type="HAMAP" id="MF_00134_B">
    <property type="entry name" value="IGPS_B"/>
    <property type="match status" value="1"/>
</dbReference>
<evidence type="ECO:0000259" key="9">
    <source>
        <dbReference type="Pfam" id="PF00218"/>
    </source>
</evidence>
<comment type="catalytic activity">
    <reaction evidence="1 8">
        <text>1-(2-carboxyphenylamino)-1-deoxy-D-ribulose 5-phosphate + H(+) = (1S,2R)-1-C-(indol-3-yl)glycerol 3-phosphate + CO2 + H2O</text>
        <dbReference type="Rhea" id="RHEA:23476"/>
        <dbReference type="ChEBI" id="CHEBI:15377"/>
        <dbReference type="ChEBI" id="CHEBI:15378"/>
        <dbReference type="ChEBI" id="CHEBI:16526"/>
        <dbReference type="ChEBI" id="CHEBI:58613"/>
        <dbReference type="ChEBI" id="CHEBI:58866"/>
        <dbReference type="EC" id="4.1.1.48"/>
    </reaction>
</comment>
<evidence type="ECO:0000256" key="8">
    <source>
        <dbReference type="HAMAP-Rule" id="MF_00134"/>
    </source>
</evidence>
<keyword evidence="5 8" id="KW-0822">Tryptophan biosynthesis</keyword>
<keyword evidence="4 8" id="KW-0210">Decarboxylase</keyword>
<dbReference type="PANTHER" id="PTHR22854">
    <property type="entry name" value="TRYPTOPHAN BIOSYNTHESIS PROTEIN"/>
    <property type="match status" value="1"/>
</dbReference>
<evidence type="ECO:0000256" key="6">
    <source>
        <dbReference type="ARBA" id="ARBA00023141"/>
    </source>
</evidence>
<sequence length="260" mass="29601">MNILDKIIQTKREELKNYTSQYLKHLENLAMERNKKVLNFKKAISGKSINIIAEVKKASPSKGIIRHYFDPVDIAKSYEKNGAKAISVLTDKQYFQGDIAYLYQISTEVNIPLLRKDFIIDERQILEAYAYGADSYLLIAKVLDKESLKRLIDFGRELDMEPLVEVHSREEGEKSIEAGARIVGINNRNLEDFTVDINLSKELAPYLKQVGAEVVVAESGLEGRQQLLELKNYQVNAFLIGESLMKEADVGKKLREFIEG</sequence>
<comment type="similarity">
    <text evidence="8">Belongs to the TrpC family.</text>
</comment>
<dbReference type="NCBIfam" id="NF001377">
    <property type="entry name" value="PRK00278.2-4"/>
    <property type="match status" value="1"/>
</dbReference>
<gene>
    <name evidence="8 10" type="primary">trpC</name>
    <name evidence="10" type="ORF">SULYE_0211</name>
</gene>
<dbReference type="InterPro" id="IPR001468">
    <property type="entry name" value="Indole-3-GlycerolPSynthase_CS"/>
</dbReference>
<evidence type="ECO:0000256" key="2">
    <source>
        <dbReference type="ARBA" id="ARBA00004696"/>
    </source>
</evidence>
<dbReference type="Gene3D" id="3.20.20.70">
    <property type="entry name" value="Aldolase class I"/>
    <property type="match status" value="1"/>
</dbReference>
<dbReference type="GO" id="GO:0004425">
    <property type="term" value="F:indole-3-glycerol-phosphate synthase activity"/>
    <property type="evidence" value="ECO:0007669"/>
    <property type="project" value="UniProtKB-UniRule"/>
</dbReference>
<dbReference type="SUPFAM" id="SSF51366">
    <property type="entry name" value="Ribulose-phoshate binding barrel"/>
    <property type="match status" value="1"/>
</dbReference>
<dbReference type="InterPro" id="IPR013785">
    <property type="entry name" value="Aldolase_TIM"/>
</dbReference>
<dbReference type="Proteomes" id="UP000005540">
    <property type="component" value="Unassembled WGS sequence"/>
</dbReference>
<name>C4FI27_9AQUI</name>
<evidence type="ECO:0000256" key="1">
    <source>
        <dbReference type="ARBA" id="ARBA00001633"/>
    </source>
</evidence>
<organism evidence="10 11">
    <name type="scientific">Sulfurihydrogenibium yellowstonense SS-5</name>
    <dbReference type="NCBI Taxonomy" id="432331"/>
    <lineage>
        <taxon>Bacteria</taxon>
        <taxon>Pseudomonadati</taxon>
        <taxon>Aquificota</taxon>
        <taxon>Aquificia</taxon>
        <taxon>Aquificales</taxon>
        <taxon>Hydrogenothermaceae</taxon>
        <taxon>Sulfurihydrogenibium</taxon>
    </lineage>
</organism>
<dbReference type="InterPro" id="IPR011060">
    <property type="entry name" value="RibuloseP-bd_barrel"/>
</dbReference>
<proteinExistence type="inferred from homology"/>
<dbReference type="AlphaFoldDB" id="C4FI27"/>
<reference evidence="10 11" key="1">
    <citation type="submission" date="2009-04" db="EMBL/GenBank/DDBJ databases">
        <authorList>
            <person name="Reysenbach A.-L."/>
            <person name="Heidelberg J.F."/>
            <person name="Nelson W.C."/>
        </authorList>
    </citation>
    <scope>NUCLEOTIDE SEQUENCE [LARGE SCALE GENOMIC DNA]</scope>
    <source>
        <strain evidence="10 11">SS-5</strain>
    </source>
</reference>
<dbReference type="FunFam" id="3.20.20.70:FF:000024">
    <property type="entry name" value="Indole-3-glycerol phosphate synthase"/>
    <property type="match status" value="1"/>
</dbReference>
<dbReference type="InterPro" id="IPR013798">
    <property type="entry name" value="Indole-3-glycerol_P_synth_dom"/>
</dbReference>
<evidence type="ECO:0000256" key="4">
    <source>
        <dbReference type="ARBA" id="ARBA00022793"/>
    </source>
</evidence>
<dbReference type="CDD" id="cd00331">
    <property type="entry name" value="IGPS"/>
    <property type="match status" value="1"/>
</dbReference>
<dbReference type="EMBL" id="ABZS01000012">
    <property type="protein sequence ID" value="EEP61280.1"/>
    <property type="molecule type" value="Genomic_DNA"/>
</dbReference>
<evidence type="ECO:0000256" key="3">
    <source>
        <dbReference type="ARBA" id="ARBA00022605"/>
    </source>
</evidence>
<evidence type="ECO:0000256" key="5">
    <source>
        <dbReference type="ARBA" id="ARBA00022822"/>
    </source>
</evidence>
<evidence type="ECO:0000313" key="11">
    <source>
        <dbReference type="Proteomes" id="UP000005540"/>
    </source>
</evidence>
<dbReference type="InterPro" id="IPR045186">
    <property type="entry name" value="Indole-3-glycerol_P_synth"/>
</dbReference>
<keyword evidence="6 8" id="KW-0057">Aromatic amino acid biosynthesis</keyword>